<evidence type="ECO:0000256" key="4">
    <source>
        <dbReference type="RuleBase" id="RU003919"/>
    </source>
</evidence>
<evidence type="ECO:0000313" key="5">
    <source>
        <dbReference type="EMBL" id="CDK25131.1"/>
    </source>
</evidence>
<protein>
    <recommendedName>
        <fullName evidence="7">37S ribosomal protein S28, mitochondrial</fullName>
    </recommendedName>
</protein>
<dbReference type="OrthoDB" id="441444at2759"/>
<keyword evidence="2 4" id="KW-0689">Ribosomal protein</keyword>
<dbReference type="GO" id="GO:0006412">
    <property type="term" value="P:translation"/>
    <property type="evidence" value="ECO:0007669"/>
    <property type="project" value="InterPro"/>
</dbReference>
<dbReference type="CDD" id="cd00353">
    <property type="entry name" value="Ribosomal_S15p_S13e"/>
    <property type="match status" value="1"/>
</dbReference>
<dbReference type="SUPFAM" id="SSF47060">
    <property type="entry name" value="S15/NS1 RNA-binding domain"/>
    <property type="match status" value="1"/>
</dbReference>
<evidence type="ECO:0000256" key="1">
    <source>
        <dbReference type="ARBA" id="ARBA00008434"/>
    </source>
</evidence>
<evidence type="ECO:0000313" key="6">
    <source>
        <dbReference type="Proteomes" id="UP000019384"/>
    </source>
</evidence>
<gene>
    <name evidence="5" type="ORF">KUCA_T00001098001</name>
</gene>
<dbReference type="AlphaFoldDB" id="W6MGW6"/>
<dbReference type="GO" id="GO:0005763">
    <property type="term" value="C:mitochondrial small ribosomal subunit"/>
    <property type="evidence" value="ECO:0007669"/>
    <property type="project" value="EnsemblFungi"/>
</dbReference>
<dbReference type="InterPro" id="IPR005290">
    <property type="entry name" value="Ribosomal_uS15_bac-type"/>
</dbReference>
<dbReference type="GO" id="GO:0003735">
    <property type="term" value="F:structural constituent of ribosome"/>
    <property type="evidence" value="ECO:0007669"/>
    <property type="project" value="EnsemblFungi"/>
</dbReference>
<accession>W6MGW6</accession>
<dbReference type="Proteomes" id="UP000019384">
    <property type="component" value="Unassembled WGS sequence"/>
</dbReference>
<dbReference type="PANTHER" id="PTHR23321:SF26">
    <property type="entry name" value="SMALL RIBOSOMAL SUBUNIT PROTEIN US15M"/>
    <property type="match status" value="1"/>
</dbReference>
<organism evidence="5 6">
    <name type="scientific">Kuraishia capsulata CBS 1993</name>
    <dbReference type="NCBI Taxonomy" id="1382522"/>
    <lineage>
        <taxon>Eukaryota</taxon>
        <taxon>Fungi</taxon>
        <taxon>Dikarya</taxon>
        <taxon>Ascomycota</taxon>
        <taxon>Saccharomycotina</taxon>
        <taxon>Pichiomycetes</taxon>
        <taxon>Pichiales</taxon>
        <taxon>Pichiaceae</taxon>
        <taxon>Kuraishia</taxon>
    </lineage>
</organism>
<evidence type="ECO:0008006" key="7">
    <source>
        <dbReference type="Google" id="ProtNLM"/>
    </source>
</evidence>
<keyword evidence="3 4" id="KW-0687">Ribonucleoprotein</keyword>
<evidence type="ECO:0000256" key="3">
    <source>
        <dbReference type="ARBA" id="ARBA00023274"/>
    </source>
</evidence>
<dbReference type="STRING" id="1382522.W6MGW6"/>
<dbReference type="RefSeq" id="XP_022457143.1">
    <property type="nucleotide sequence ID" value="XM_022605701.1"/>
</dbReference>
<dbReference type="Gene3D" id="1.10.287.10">
    <property type="entry name" value="S15/NS1, RNA-binding"/>
    <property type="match status" value="1"/>
</dbReference>
<dbReference type="SMART" id="SM01387">
    <property type="entry name" value="Ribosomal_S15"/>
    <property type="match status" value="1"/>
</dbReference>
<proteinExistence type="inferred from homology"/>
<dbReference type="EMBL" id="HG793125">
    <property type="protein sequence ID" value="CDK25131.1"/>
    <property type="molecule type" value="Genomic_DNA"/>
</dbReference>
<dbReference type="PANTHER" id="PTHR23321">
    <property type="entry name" value="RIBOSOMAL PROTEIN S15, BACTERIAL AND ORGANELLAR"/>
    <property type="match status" value="1"/>
</dbReference>
<reference evidence="5" key="1">
    <citation type="submission" date="2013-12" db="EMBL/GenBank/DDBJ databases">
        <authorList>
            <person name="Genoscope - CEA"/>
        </authorList>
    </citation>
    <scope>NUCLEOTIDE SEQUENCE</scope>
    <source>
        <strain evidence="5">CBS 1993</strain>
    </source>
</reference>
<dbReference type="HOGENOM" id="CLU_073662_0_0_1"/>
<dbReference type="InterPro" id="IPR009068">
    <property type="entry name" value="uS15_NS1_RNA-bd_sf"/>
</dbReference>
<keyword evidence="6" id="KW-1185">Reference proteome</keyword>
<dbReference type="GeneID" id="34518531"/>
<dbReference type="NCBIfam" id="TIGR00952">
    <property type="entry name" value="S15_bact"/>
    <property type="match status" value="1"/>
</dbReference>
<dbReference type="HAMAP" id="MF_01343_B">
    <property type="entry name" value="Ribosomal_uS15_B"/>
    <property type="match status" value="1"/>
</dbReference>
<dbReference type="InterPro" id="IPR000589">
    <property type="entry name" value="Ribosomal_uS15"/>
</dbReference>
<sequence>MIALRIFAQTSLRPLSTGVKVQAAPFSTSTFQYASALKTAKRAKAMKIKQKNEMKQSQKAMRTDKVDPVLGKAENPFLVRLKAELAEPEVLSKGFETSDVQKLLFGAEQAVLVLNERQMGSNEVIANKVKLNEQKKRLVISRVLSMKNSNKVEQTKFATKLAREEFARFPGDTGSSEVQAAILTVRIHSLMDHVKSNPKDLDAIRDTRMLVQKRQKLLRYLKKEDAQKYFLAIEKLGLSDEAVNNEFNMDRRYMQDFSIWPGRVMVKESKRDLEERKLIRRTRKKAVRAALASKAV</sequence>
<evidence type="ECO:0000256" key="2">
    <source>
        <dbReference type="ARBA" id="ARBA00022980"/>
    </source>
</evidence>
<reference evidence="5" key="2">
    <citation type="submission" date="2014-02" db="EMBL/GenBank/DDBJ databases">
        <title>Complete DNA sequence of /Kuraishia capsulata/ illustrates novel genomic features among budding yeasts (/Saccharomycotina/).</title>
        <authorList>
            <person name="Morales L."/>
            <person name="Noel B."/>
            <person name="Porcel B."/>
            <person name="Marcet-Houben M."/>
            <person name="Hullo M-F."/>
            <person name="Sacerdot C."/>
            <person name="Tekaia F."/>
            <person name="Leh-Louis V."/>
            <person name="Despons L."/>
            <person name="Khanna V."/>
            <person name="Aury J-M."/>
            <person name="Barbe V."/>
            <person name="Couloux A."/>
            <person name="Labadie K."/>
            <person name="Pelletier E."/>
            <person name="Souciet J-L."/>
            <person name="Boekhout T."/>
            <person name="Gabaldon T."/>
            <person name="Wincker P."/>
            <person name="Dujon B."/>
        </authorList>
    </citation>
    <scope>NUCLEOTIDE SEQUENCE</scope>
    <source>
        <strain evidence="5">CBS 1993</strain>
    </source>
</reference>
<comment type="similarity">
    <text evidence="1 4">Belongs to the universal ribosomal protein uS15 family.</text>
</comment>
<dbReference type="Pfam" id="PF00312">
    <property type="entry name" value="Ribosomal_S15"/>
    <property type="match status" value="1"/>
</dbReference>
<name>W6MGW6_9ASCO</name>